<evidence type="ECO:0000259" key="15">
    <source>
        <dbReference type="PROSITE" id="PS50860"/>
    </source>
</evidence>
<organism evidence="16 17">
    <name type="scientific">Pantherophis guttatus</name>
    <name type="common">Corn snake</name>
    <name type="synonym">Elaphe guttata</name>
    <dbReference type="NCBI Taxonomy" id="94885"/>
    <lineage>
        <taxon>Eukaryota</taxon>
        <taxon>Metazoa</taxon>
        <taxon>Chordata</taxon>
        <taxon>Craniata</taxon>
        <taxon>Vertebrata</taxon>
        <taxon>Euteleostomi</taxon>
        <taxon>Lepidosauria</taxon>
        <taxon>Squamata</taxon>
        <taxon>Bifurcata</taxon>
        <taxon>Unidentata</taxon>
        <taxon>Episquamata</taxon>
        <taxon>Toxicofera</taxon>
        <taxon>Serpentes</taxon>
        <taxon>Colubroidea</taxon>
        <taxon>Colubridae</taxon>
        <taxon>Colubrinae</taxon>
        <taxon>Pantherophis</taxon>
    </lineage>
</organism>
<dbReference type="InterPro" id="IPR050058">
    <property type="entry name" value="Ala-tRNA_ligase"/>
</dbReference>
<dbReference type="InterPro" id="IPR009000">
    <property type="entry name" value="Transl_B-barrel_sf"/>
</dbReference>
<dbReference type="InterPro" id="IPR018165">
    <property type="entry name" value="Ala-tRNA-synth_IIc_core"/>
</dbReference>
<dbReference type="GO" id="GO:0000049">
    <property type="term" value="F:tRNA binding"/>
    <property type="evidence" value="ECO:0007669"/>
    <property type="project" value="UniProtKB-KW"/>
</dbReference>
<keyword evidence="10 14" id="KW-0694">RNA-binding</keyword>
<dbReference type="InterPro" id="IPR012947">
    <property type="entry name" value="tRNA_SAD"/>
</dbReference>
<comment type="cofactor">
    <cofactor evidence="14">
        <name>Zn(2+)</name>
        <dbReference type="ChEBI" id="CHEBI:29105"/>
    </cofactor>
    <text evidence="14">Binds 1 zinc ion per subunit.</text>
</comment>
<dbReference type="EC" id="6.1.1.7" evidence="2"/>
<dbReference type="InterPro" id="IPR045864">
    <property type="entry name" value="aa-tRNA-synth_II/BPL/LPL"/>
</dbReference>
<accession>A0A6P9CWW5</accession>
<dbReference type="PRINTS" id="PR00980">
    <property type="entry name" value="TRNASYNTHALA"/>
</dbReference>
<keyword evidence="6 14" id="KW-0479">Metal-binding</keyword>
<evidence type="ECO:0000256" key="7">
    <source>
        <dbReference type="ARBA" id="ARBA00022741"/>
    </source>
</evidence>
<dbReference type="GO" id="GO:0002161">
    <property type="term" value="F:aminoacyl-tRNA deacylase activity"/>
    <property type="evidence" value="ECO:0007669"/>
    <property type="project" value="TreeGrafter"/>
</dbReference>
<dbReference type="Pfam" id="PF01411">
    <property type="entry name" value="tRNA-synt_2c"/>
    <property type="match status" value="1"/>
</dbReference>
<name>A0A6P9CWW5_PANGU</name>
<evidence type="ECO:0000256" key="9">
    <source>
        <dbReference type="ARBA" id="ARBA00022840"/>
    </source>
</evidence>
<dbReference type="FunFam" id="3.10.310.40:FF:000004">
    <property type="entry name" value="Alanyl-tRNA synthetase 2, mitochondrial"/>
    <property type="match status" value="1"/>
</dbReference>
<dbReference type="FunFam" id="3.30.980.10:FF:000004">
    <property type="entry name" value="Alanine--tRNA ligase, cytoplasmic"/>
    <property type="match status" value="1"/>
</dbReference>
<evidence type="ECO:0000256" key="1">
    <source>
        <dbReference type="ARBA" id="ARBA00008429"/>
    </source>
</evidence>
<dbReference type="GO" id="GO:0004813">
    <property type="term" value="F:alanine-tRNA ligase activity"/>
    <property type="evidence" value="ECO:0007669"/>
    <property type="project" value="UniProtKB-UniRule"/>
</dbReference>
<dbReference type="InterPro" id="IPR023033">
    <property type="entry name" value="Ala_tRNA_ligase_euk/bac"/>
</dbReference>
<dbReference type="SUPFAM" id="SSF101353">
    <property type="entry name" value="Putative anticodon-binding domain of alanyl-tRNA synthetase (AlaRS)"/>
    <property type="match status" value="1"/>
</dbReference>
<dbReference type="NCBIfam" id="TIGR00344">
    <property type="entry name" value="alaS"/>
    <property type="match status" value="1"/>
</dbReference>
<keyword evidence="12 14" id="KW-0030">Aminoacyl-tRNA synthetase</keyword>
<evidence type="ECO:0000256" key="13">
    <source>
        <dbReference type="ARBA" id="ARBA00048300"/>
    </source>
</evidence>
<dbReference type="PROSITE" id="PS50860">
    <property type="entry name" value="AA_TRNA_LIGASE_II_ALA"/>
    <property type="match status" value="1"/>
</dbReference>
<comment type="similarity">
    <text evidence="1">Belongs to the class-II aminoacyl-tRNA synthetase family. Alax-L subfamily.</text>
</comment>
<keyword evidence="7 14" id="KW-0547">Nucleotide-binding</keyword>
<dbReference type="OMA" id="NCLEIWN"/>
<dbReference type="FunFam" id="3.30.930.10:FF:000011">
    <property type="entry name" value="Alanine--tRNA ligase, cytoplasmic"/>
    <property type="match status" value="1"/>
</dbReference>
<keyword evidence="8 14" id="KW-0862">Zinc</keyword>
<dbReference type="InterPro" id="IPR018162">
    <property type="entry name" value="Ala-tRNA-ligase_IIc_anticod-bd"/>
</dbReference>
<dbReference type="OrthoDB" id="2423964at2759"/>
<comment type="subunit">
    <text evidence="14">Monomer. Interacts with ANKRD16; the interaction is direct.</text>
</comment>
<feature type="binding site" evidence="14">
    <location>
        <position position="815"/>
    </location>
    <ligand>
        <name>Zn(2+)</name>
        <dbReference type="ChEBI" id="CHEBI:29105"/>
    </ligand>
</feature>
<evidence type="ECO:0000256" key="5">
    <source>
        <dbReference type="ARBA" id="ARBA00022598"/>
    </source>
</evidence>
<reference evidence="17" key="1">
    <citation type="submission" date="2025-08" db="UniProtKB">
        <authorList>
            <consortium name="RefSeq"/>
        </authorList>
    </citation>
    <scope>IDENTIFICATION</scope>
    <source>
        <tissue evidence="17">Blood</tissue>
    </source>
</reference>
<sequence length="1047" mass="116390">MQKKPYFIKRSLKISKIGTAIPHSQLETELELSCIHTQSDGVTSRALPPPPIPTIPPTAKMAAGVQGCVRRFLWMPCNWHCSAFQARSAASLSSAHVRQMFLQFFQERHGHQVVPSASVRPRNDPGLLFVNAGMNQFKPIFLGTADPRSELKRYRRIVNTQKCVRAGGKHNDLEDVGRDVYHHTFFEMLGNWSFGDYFKEETCKMAWELLTQVYEIPKDQLYVTYFGGDASLGLTADEECRDIWLTLGVPPSHVLPFHLKDNFWEMGDTGPCGPCTEIHYDHIGGGRNAAALVNQGSPDVVEIWNLVFIQYNREANGNLRHLPQHHVDTGMGLERLMTVLQNKRSNYDTDLFTPILDAIHKGCGGPGYQGLVGETDPRGVNMAYRVVADHVRALSVCIADGIFPGMAGAELVLRQILRRAVRFSSEVLHAPPGFLASLVPVVVEILGDAYPELKKDPEKIMNIINENEAAFLSSLLQGRRVINRTLQKLNHSKVFPGEVAWSLYRNLGFPLDLIKLMLEEKGVQLDIATFDRLAQEHAEHNAKLQQQKQPQSAGKQLDVLSLAHLQQRNVPITDDSPKYDYKRGQDGKYVFKPCQATVLALYRDQTLQEEVSGKQHCGVLLDRTCFYAEQGGQASDQGYMMCGRQQDVLFPVESIQVFGGYVIHEVFVSETLKVGDQVHLFVDEAQRLASMRNHTATHLLNFALRQVLGDCTEQQGSSVTAEHLRFFVNTKVPIKTENLQEVESVVQEMIKRNETVYTGKVPLNQTSDVLGLRKLDTVYPDLVRVVSVGIPVEKVLAEDSKHAMNTSVELCCGVHLLQTGDVQDFTIISERQMVKGISHIVAVTGEQARQAQDIGQFLAKEVDSLATRVKLGGASVNETWQISKEVGQLTDRVDTTKMRPWQKRKLQATLKTLQQAANNAHRKMEIRLAAEKVQGLLKKYSNEPVIIDIIPAESPFILMKAVNQLCNKVPGASVMLFSSQATGQVFCACQVSKSSLSKASAADWALAVCTQMGGKAEGSGVVAKGMAKTNDVQMVLAAAREYAKNVF</sequence>
<evidence type="ECO:0000256" key="6">
    <source>
        <dbReference type="ARBA" id="ARBA00022723"/>
    </source>
</evidence>
<dbReference type="GO" id="GO:0005524">
    <property type="term" value="F:ATP binding"/>
    <property type="evidence" value="ECO:0007669"/>
    <property type="project" value="UniProtKB-UniRule"/>
</dbReference>
<evidence type="ECO:0000256" key="8">
    <source>
        <dbReference type="ARBA" id="ARBA00022833"/>
    </source>
</evidence>
<dbReference type="SUPFAM" id="SSF50447">
    <property type="entry name" value="Translation proteins"/>
    <property type="match status" value="1"/>
</dbReference>
<dbReference type="Gene3D" id="2.40.30.130">
    <property type="match status" value="1"/>
</dbReference>
<evidence type="ECO:0000256" key="10">
    <source>
        <dbReference type="ARBA" id="ARBA00022884"/>
    </source>
</evidence>
<protein>
    <recommendedName>
        <fullName evidence="3">Alanine--tRNA ligase</fullName>
        <ecNumber evidence="2">6.1.1.7</ecNumber>
    </recommendedName>
</protein>
<dbReference type="Proteomes" id="UP001652622">
    <property type="component" value="Unplaced"/>
</dbReference>
<dbReference type="SUPFAM" id="SSF55681">
    <property type="entry name" value="Class II aaRS and biotin synthetases"/>
    <property type="match status" value="1"/>
</dbReference>
<dbReference type="PANTHER" id="PTHR11777:SF8">
    <property type="entry name" value="ALANINE--TRNA LIGASE, MITOCHONDRIAL"/>
    <property type="match status" value="1"/>
</dbReference>
<dbReference type="GO" id="GO:0005739">
    <property type="term" value="C:mitochondrion"/>
    <property type="evidence" value="ECO:0007669"/>
    <property type="project" value="TreeGrafter"/>
</dbReference>
<dbReference type="Gene3D" id="3.10.310.40">
    <property type="match status" value="1"/>
</dbReference>
<evidence type="ECO:0000313" key="16">
    <source>
        <dbReference type="Proteomes" id="UP001652622"/>
    </source>
</evidence>
<comment type="domain">
    <text evidence="14">Consists of three domains; the N-terminal catalytic domain, the editing domain and the C-terminal C-Ala domain. The editing domain removes incorrectly charged amino acids, while the C-Ala domain, along with tRNA(Ala), serves as a bridge to cooperatively bring together the editing and aminoacylation centers thus stimulating deacylation of misacylated tRNAs.</text>
</comment>
<keyword evidence="9 14" id="KW-0067">ATP-binding</keyword>
<dbReference type="InParanoid" id="A0A6P9CWW5"/>
<dbReference type="SMART" id="SM00863">
    <property type="entry name" value="tRNA_SAD"/>
    <property type="match status" value="1"/>
</dbReference>
<evidence type="ECO:0000256" key="3">
    <source>
        <dbReference type="ARBA" id="ARBA00017959"/>
    </source>
</evidence>
<dbReference type="Gene3D" id="3.30.930.10">
    <property type="entry name" value="Bira Bifunctional Protein, Domain 2"/>
    <property type="match status" value="1"/>
</dbReference>
<dbReference type="SUPFAM" id="SSF55186">
    <property type="entry name" value="ThrRS/AlaRS common domain"/>
    <property type="match status" value="1"/>
</dbReference>
<evidence type="ECO:0000256" key="2">
    <source>
        <dbReference type="ARBA" id="ARBA00013168"/>
    </source>
</evidence>
<dbReference type="Pfam" id="PF07973">
    <property type="entry name" value="tRNA_SAD"/>
    <property type="match status" value="1"/>
</dbReference>
<dbReference type="InterPro" id="IPR002318">
    <property type="entry name" value="Ala-tRNA-lgiase_IIc"/>
</dbReference>
<feature type="binding site" evidence="14">
    <location>
        <position position="698"/>
    </location>
    <ligand>
        <name>Zn(2+)</name>
        <dbReference type="ChEBI" id="CHEBI:29105"/>
    </ligand>
</feature>
<dbReference type="PANTHER" id="PTHR11777">
    <property type="entry name" value="ALANYL-TRNA SYNTHETASE"/>
    <property type="match status" value="1"/>
</dbReference>
<dbReference type="GO" id="GO:0008270">
    <property type="term" value="F:zinc ion binding"/>
    <property type="evidence" value="ECO:0007669"/>
    <property type="project" value="UniProtKB-UniRule"/>
</dbReference>
<keyword evidence="5 14" id="KW-0436">Ligase</keyword>
<evidence type="ECO:0000313" key="17">
    <source>
        <dbReference type="RefSeq" id="XP_034283940.1"/>
    </source>
</evidence>
<proteinExistence type="inferred from homology"/>
<feature type="binding site" evidence="14">
    <location>
        <position position="694"/>
    </location>
    <ligand>
        <name>Zn(2+)</name>
        <dbReference type="ChEBI" id="CHEBI:29105"/>
    </ligand>
</feature>
<comment type="function">
    <text evidence="14">Catalyzes the attachment of alanine to tRNA(Ala) in a two-step reaction: alanine is first activated by ATP to form Ala-AMP and then transferred to the acceptor end of tRNA(Ala). Also edits incorrectly charged tRNA(Ala) via its editing domain.</text>
</comment>
<dbReference type="CDD" id="cd00673">
    <property type="entry name" value="AlaRS_core"/>
    <property type="match status" value="1"/>
</dbReference>
<dbReference type="RefSeq" id="XP_034283940.1">
    <property type="nucleotide sequence ID" value="XM_034428049.2"/>
</dbReference>
<evidence type="ECO:0000256" key="11">
    <source>
        <dbReference type="ARBA" id="ARBA00022917"/>
    </source>
</evidence>
<dbReference type="KEGG" id="pgut:117671836"/>
<evidence type="ECO:0000256" key="4">
    <source>
        <dbReference type="ARBA" id="ARBA00022555"/>
    </source>
</evidence>
<dbReference type="InterPro" id="IPR018164">
    <property type="entry name" value="Ala-tRNA-synth_IIc_N"/>
</dbReference>
<dbReference type="HAMAP" id="MF_00036_B">
    <property type="entry name" value="Ala_tRNA_synth_B"/>
    <property type="match status" value="1"/>
</dbReference>
<dbReference type="AlphaFoldDB" id="A0A6P9CWW5"/>
<comment type="catalytic activity">
    <reaction evidence="13 14">
        <text>tRNA(Ala) + L-alanine + ATP = L-alanyl-tRNA(Ala) + AMP + diphosphate</text>
        <dbReference type="Rhea" id="RHEA:12540"/>
        <dbReference type="Rhea" id="RHEA-COMP:9657"/>
        <dbReference type="Rhea" id="RHEA-COMP:9923"/>
        <dbReference type="ChEBI" id="CHEBI:30616"/>
        <dbReference type="ChEBI" id="CHEBI:33019"/>
        <dbReference type="ChEBI" id="CHEBI:57972"/>
        <dbReference type="ChEBI" id="CHEBI:78442"/>
        <dbReference type="ChEBI" id="CHEBI:78497"/>
        <dbReference type="ChEBI" id="CHEBI:456215"/>
        <dbReference type="EC" id="6.1.1.7"/>
    </reaction>
</comment>
<evidence type="ECO:0000256" key="12">
    <source>
        <dbReference type="ARBA" id="ARBA00023146"/>
    </source>
</evidence>
<dbReference type="InterPro" id="IPR018163">
    <property type="entry name" value="Thr/Ala-tRNA-synth_IIc_edit"/>
</dbReference>
<evidence type="ECO:0000256" key="14">
    <source>
        <dbReference type="HAMAP-Rule" id="MF_03133"/>
    </source>
</evidence>
<gene>
    <name evidence="17" type="primary">AARS2</name>
    <name evidence="14" type="synonym">AARS</name>
</gene>
<keyword evidence="4 14" id="KW-0820">tRNA-binding</keyword>
<feature type="domain" description="Alanyl-transfer RNA synthetases family profile" evidence="15">
    <location>
        <begin position="92"/>
        <end position="854"/>
    </location>
</feature>
<feature type="binding site" evidence="14">
    <location>
        <position position="811"/>
    </location>
    <ligand>
        <name>Zn(2+)</name>
        <dbReference type="ChEBI" id="CHEBI:29105"/>
    </ligand>
</feature>
<dbReference type="CTD" id="57505"/>
<keyword evidence="16" id="KW-1185">Reference proteome</keyword>
<dbReference type="GO" id="GO:0006419">
    <property type="term" value="P:alanyl-tRNA aminoacylation"/>
    <property type="evidence" value="ECO:0007669"/>
    <property type="project" value="InterPro"/>
</dbReference>
<keyword evidence="11 14" id="KW-0648">Protein biosynthesis</keyword>
<dbReference type="Gene3D" id="3.30.980.10">
    <property type="entry name" value="Threonyl-trna Synthetase, Chain A, domain 2"/>
    <property type="match status" value="1"/>
</dbReference>
<dbReference type="GeneID" id="117671836"/>